<protein>
    <recommendedName>
        <fullName evidence="4">transketolase</fullName>
        <ecNumber evidence="4">2.2.1.1</ecNumber>
    </recommendedName>
</protein>
<feature type="binding site" evidence="13">
    <location>
        <position position="185"/>
    </location>
    <ligand>
        <name>Mg(2+)</name>
        <dbReference type="ChEBI" id="CHEBI:18420"/>
    </ligand>
</feature>
<dbReference type="Pfam" id="PF02779">
    <property type="entry name" value="Transket_pyr"/>
    <property type="match status" value="1"/>
</dbReference>
<dbReference type="InterPro" id="IPR029061">
    <property type="entry name" value="THDP-binding"/>
</dbReference>
<comment type="cofactor">
    <cofactor evidence="1">
        <name>Co(2+)</name>
        <dbReference type="ChEBI" id="CHEBI:48828"/>
    </cofactor>
</comment>
<dbReference type="CDD" id="cd02012">
    <property type="entry name" value="TPP_TK"/>
    <property type="match status" value="1"/>
</dbReference>
<evidence type="ECO:0000256" key="11">
    <source>
        <dbReference type="PIRSR" id="PIRSR605478-2"/>
    </source>
</evidence>
<dbReference type="InterPro" id="IPR005478">
    <property type="entry name" value="Transketolase_bac-like"/>
</dbReference>
<dbReference type="AlphaFoldDB" id="A0A196SMX8"/>
<comment type="cofactor">
    <cofactor evidence="13">
        <name>Mg(2+)</name>
        <dbReference type="ChEBI" id="CHEBI:18420"/>
    </cofactor>
    <text evidence="13">Binds 1 Mg(2+) ion per subunit. Can also utilize other divalent metal cations, such as Ca(2+), Mn(2+) and Co(2+).</text>
</comment>
<dbReference type="EMBL" id="LXWW01000040">
    <property type="protein sequence ID" value="OAO17224.1"/>
    <property type="molecule type" value="Genomic_DNA"/>
</dbReference>
<feature type="binding site" evidence="12">
    <location>
        <position position="434"/>
    </location>
    <ligand>
        <name>thiamine diphosphate</name>
        <dbReference type="ChEBI" id="CHEBI:58937"/>
    </ligand>
</feature>
<feature type="binding site" evidence="13">
    <location>
        <position position="155"/>
    </location>
    <ligand>
        <name>Mg(2+)</name>
        <dbReference type="ChEBI" id="CHEBI:18420"/>
    </ligand>
</feature>
<dbReference type="SUPFAM" id="SSF52518">
    <property type="entry name" value="Thiamin diphosphate-binding fold (THDP-binding)"/>
    <property type="match status" value="2"/>
</dbReference>
<dbReference type="InterPro" id="IPR049557">
    <property type="entry name" value="Transketolase_CS"/>
</dbReference>
<dbReference type="SMART" id="SM00861">
    <property type="entry name" value="Transket_pyr"/>
    <property type="match status" value="1"/>
</dbReference>
<feature type="domain" description="Transketolase-like pyrimidine-binding" evidence="15">
    <location>
        <begin position="351"/>
        <end position="521"/>
    </location>
</feature>
<dbReference type="PANTHER" id="PTHR43522">
    <property type="entry name" value="TRANSKETOLASE"/>
    <property type="match status" value="1"/>
</dbReference>
<feature type="binding site" evidence="12">
    <location>
        <position position="261"/>
    </location>
    <ligand>
        <name>thiamine diphosphate</name>
        <dbReference type="ChEBI" id="CHEBI:58937"/>
    </ligand>
</feature>
<feature type="binding site" evidence="12">
    <location>
        <position position="67"/>
    </location>
    <ligand>
        <name>thiamine diphosphate</name>
        <dbReference type="ChEBI" id="CHEBI:58937"/>
    </ligand>
</feature>
<sequence length="667" mass="72712">MSDFTEKCVNSIRCLAAETVQKAKSGHPGAPMGCAPIAHALWTSIMNYDPKNPKWINRDRFILSNGHASALLYSMLYLTGYDLTLDDLKNFRQLGSKTPGHPEMETPGVEIATGPLGQGVSNAVGMAIAEANLAATFNKEGFPVFDNYVYALCGDGCLEEGISHESASLAGHLGLGHLIILYDDNHITIDGRTDIAFTEDVLKRYEAYGWDVSRVEDGNHDVEAIRKAVEHAKSVTDKPSIIAVKTTIGFGAPNQDTSGVHGSPLGWDKIDAVRAAFGFEAGKYFEVAEDVLRFYREAGERGVAKDAAWEEMMKKYQEAYPAEYAELMRRMEGRLKENLEACLPEMSGKDVATRSSSGVVLNALAKEYPEIVGGSADLTPSNNTALKCSFDFTATTPEGRYIRFGVREHAMAAICNGLCAYGGFLPFCATFFVFIGYCLGAVRISALSQLHVLYIMTHDSIGVGEDGPTHQPVEQLWQLRNMPGVTVIRPADGREVAGAYLQYMKGTGPFVFALSRQNLPYLEGSCAEAVAKGAYVLKDCEGKPDVILVGTGSEVSLCMEAAKKLEKKVRVVSMPCMELFEKQSEEYKKSVFTEGTPILGVEAGAVHGWERYTHYQIGMTTFGTSAPGPKVYEHFGITADAIATKAAALIEYYSTRAVPEKMERFGF</sequence>
<feature type="binding site" evidence="11">
    <location>
        <position position="458"/>
    </location>
    <ligand>
        <name>substrate</name>
    </ligand>
</feature>
<evidence type="ECO:0000256" key="14">
    <source>
        <dbReference type="PIRSR" id="PIRSR605478-5"/>
    </source>
</evidence>
<feature type="active site" description="Proton donor" evidence="10">
    <location>
        <position position="408"/>
    </location>
</feature>
<evidence type="ECO:0000256" key="8">
    <source>
        <dbReference type="ARBA" id="ARBA00023052"/>
    </source>
</evidence>
<dbReference type="GO" id="GO:0004802">
    <property type="term" value="F:transketolase activity"/>
    <property type="evidence" value="ECO:0007669"/>
    <property type="project" value="UniProtKB-EC"/>
</dbReference>
<dbReference type="FunFam" id="3.40.50.970:FF:000003">
    <property type="entry name" value="Transketolase"/>
    <property type="match status" value="1"/>
</dbReference>
<dbReference type="InterPro" id="IPR005474">
    <property type="entry name" value="Transketolase_N"/>
</dbReference>
<dbReference type="InterPro" id="IPR055152">
    <property type="entry name" value="Transketolase-like_C_2"/>
</dbReference>
<evidence type="ECO:0000256" key="1">
    <source>
        <dbReference type="ARBA" id="ARBA00001941"/>
    </source>
</evidence>
<comment type="similarity">
    <text evidence="2">Belongs to the transketolase family.</text>
</comment>
<evidence type="ECO:0000256" key="3">
    <source>
        <dbReference type="ARBA" id="ARBA00011738"/>
    </source>
</evidence>
<evidence type="ECO:0000313" key="16">
    <source>
        <dbReference type="EMBL" id="OAO17224.1"/>
    </source>
</evidence>
<evidence type="ECO:0000256" key="5">
    <source>
        <dbReference type="ARBA" id="ARBA00022679"/>
    </source>
</evidence>
<feature type="binding site" evidence="12">
    <location>
        <position position="156"/>
    </location>
    <ligand>
        <name>thiamine diphosphate</name>
        <dbReference type="ChEBI" id="CHEBI:58937"/>
    </ligand>
</feature>
<dbReference type="FunFam" id="3.40.50.970:FF:000004">
    <property type="entry name" value="Transketolase"/>
    <property type="match status" value="1"/>
</dbReference>
<dbReference type="PROSITE" id="PS00801">
    <property type="entry name" value="TRANSKETOLASE_1"/>
    <property type="match status" value="1"/>
</dbReference>
<comment type="subunit">
    <text evidence="3">Homodimer.</text>
</comment>
<dbReference type="GO" id="GO:0046872">
    <property type="term" value="F:metal ion binding"/>
    <property type="evidence" value="ECO:0007669"/>
    <property type="project" value="UniProtKB-KW"/>
</dbReference>
<comment type="cofactor">
    <cofactor evidence="12">
        <name>thiamine diphosphate</name>
        <dbReference type="ChEBI" id="CHEBI:58937"/>
    </cofactor>
    <text evidence="12">Binds 1 thiamine pyrophosphate per subunit. During the reaction, the substrate forms a covalent intermediate with the cofactor.</text>
</comment>
<keyword evidence="6 13" id="KW-0479">Metal-binding</keyword>
<dbReference type="PANTHER" id="PTHR43522:SF2">
    <property type="entry name" value="TRANSKETOLASE 1-RELATED"/>
    <property type="match status" value="1"/>
</dbReference>
<evidence type="ECO:0000256" key="4">
    <source>
        <dbReference type="ARBA" id="ARBA00013152"/>
    </source>
</evidence>
<dbReference type="InterPro" id="IPR005475">
    <property type="entry name" value="Transketolase-like_Pyr-bd"/>
</dbReference>
<keyword evidence="5" id="KW-0808">Transferase</keyword>
<dbReference type="CDD" id="cd07033">
    <property type="entry name" value="TPP_PYR_DXS_TK_like"/>
    <property type="match status" value="1"/>
</dbReference>
<evidence type="ECO:0000256" key="2">
    <source>
        <dbReference type="ARBA" id="ARBA00007131"/>
    </source>
</evidence>
<feature type="site" description="Important for catalytic activity" evidence="14">
    <location>
        <position position="261"/>
    </location>
</feature>
<dbReference type="NCBIfam" id="TIGR00232">
    <property type="entry name" value="tktlase_bact"/>
    <property type="match status" value="1"/>
</dbReference>
<evidence type="ECO:0000259" key="15">
    <source>
        <dbReference type="SMART" id="SM00861"/>
    </source>
</evidence>
<evidence type="ECO:0000256" key="13">
    <source>
        <dbReference type="PIRSR" id="PIRSR605478-4"/>
    </source>
</evidence>
<feature type="binding site" evidence="11">
    <location>
        <position position="516"/>
    </location>
    <ligand>
        <name>substrate</name>
    </ligand>
</feature>
<comment type="caution">
    <text evidence="16">The sequence shown here is derived from an EMBL/GenBank/DDBJ whole genome shotgun (WGS) entry which is preliminary data.</text>
</comment>
<feature type="binding site" evidence="11">
    <location>
        <position position="261"/>
    </location>
    <ligand>
        <name>substrate</name>
    </ligand>
</feature>
<accession>A0A196SMX8</accession>
<feature type="binding site" evidence="13">
    <location>
        <position position="187"/>
    </location>
    <ligand>
        <name>Mg(2+)</name>
        <dbReference type="ChEBI" id="CHEBI:18420"/>
    </ligand>
</feature>
<feature type="binding site" evidence="12">
    <location>
        <position position="185"/>
    </location>
    <ligand>
        <name>thiamine diphosphate</name>
        <dbReference type="ChEBI" id="CHEBI:58937"/>
    </ligand>
</feature>
<feature type="binding site" evidence="11">
    <location>
        <position position="354"/>
    </location>
    <ligand>
        <name>substrate</name>
    </ligand>
</feature>
<dbReference type="Pfam" id="PF22613">
    <property type="entry name" value="Transketolase_C_1"/>
    <property type="match status" value="1"/>
</dbReference>
<evidence type="ECO:0000256" key="10">
    <source>
        <dbReference type="PIRSR" id="PIRSR605478-1"/>
    </source>
</evidence>
<dbReference type="Pfam" id="PF00456">
    <property type="entry name" value="Transketolase_N"/>
    <property type="match status" value="1"/>
</dbReference>
<dbReference type="FunFam" id="3.40.50.920:FF:000003">
    <property type="entry name" value="Transketolase"/>
    <property type="match status" value="1"/>
</dbReference>
<feature type="binding site" evidence="12">
    <location>
        <begin position="114"/>
        <end position="116"/>
    </location>
    <ligand>
        <name>thiamine diphosphate</name>
        <dbReference type="ChEBI" id="CHEBI:58937"/>
    </ligand>
</feature>
<dbReference type="Proteomes" id="UP000078348">
    <property type="component" value="Unassembled WGS sequence"/>
</dbReference>
<keyword evidence="8 12" id="KW-0786">Thiamine pyrophosphate</keyword>
<dbReference type="EC" id="2.2.1.1" evidence="4"/>
<feature type="binding site" evidence="11">
    <location>
        <position position="381"/>
    </location>
    <ligand>
        <name>substrate</name>
    </ligand>
</feature>
<evidence type="ECO:0000256" key="9">
    <source>
        <dbReference type="ARBA" id="ARBA00049473"/>
    </source>
</evidence>
<dbReference type="Gene3D" id="3.40.50.970">
    <property type="match status" value="2"/>
</dbReference>
<feature type="site" description="Important for catalytic activity" evidence="14">
    <location>
        <position position="27"/>
    </location>
</feature>
<evidence type="ECO:0000256" key="12">
    <source>
        <dbReference type="PIRSR" id="PIRSR605478-3"/>
    </source>
</evidence>
<dbReference type="GO" id="GO:0005829">
    <property type="term" value="C:cytosol"/>
    <property type="evidence" value="ECO:0007669"/>
    <property type="project" value="TreeGrafter"/>
</dbReference>
<feature type="binding site" evidence="11">
    <location>
        <position position="466"/>
    </location>
    <ligand>
        <name>substrate</name>
    </ligand>
</feature>
<dbReference type="InterPro" id="IPR033247">
    <property type="entry name" value="Transketolase_fam"/>
</dbReference>
<gene>
    <name evidence="16" type="ORF">AV274_1029</name>
</gene>
<proteinExistence type="inferred from homology"/>
<dbReference type="STRING" id="478820.A0A196SMX8"/>
<dbReference type="SUPFAM" id="SSF52922">
    <property type="entry name" value="TK C-terminal domain-like"/>
    <property type="match status" value="1"/>
</dbReference>
<reference evidence="16 17" key="1">
    <citation type="submission" date="2016-05" db="EMBL/GenBank/DDBJ databases">
        <title>Nuclear genome of Blastocystis sp. subtype 1 NandII.</title>
        <authorList>
            <person name="Gentekaki E."/>
            <person name="Curtis B."/>
            <person name="Stairs C."/>
            <person name="Eme L."/>
            <person name="Herman E."/>
            <person name="Klimes V."/>
            <person name="Arias M.C."/>
            <person name="Elias M."/>
            <person name="Hilliou F."/>
            <person name="Klute M."/>
            <person name="Malik S.-B."/>
            <person name="Pightling A."/>
            <person name="Rachubinski R."/>
            <person name="Salas D."/>
            <person name="Schlacht A."/>
            <person name="Suga H."/>
            <person name="Archibald J."/>
            <person name="Ball S.G."/>
            <person name="Clark G."/>
            <person name="Dacks J."/>
            <person name="Van Der Giezen M."/>
            <person name="Tsaousis A."/>
            <person name="Roger A."/>
        </authorList>
    </citation>
    <scope>NUCLEOTIDE SEQUENCE [LARGE SCALE GENOMIC DNA]</scope>
    <source>
        <strain evidence="17">ATCC 50177 / NandII</strain>
    </source>
</reference>
<name>A0A196SMX8_BLAHN</name>
<dbReference type="InterPro" id="IPR009014">
    <property type="entry name" value="Transketo_C/PFOR_II"/>
</dbReference>
<organism evidence="16 17">
    <name type="scientific">Blastocystis sp. subtype 1 (strain ATCC 50177 / NandII)</name>
    <dbReference type="NCBI Taxonomy" id="478820"/>
    <lineage>
        <taxon>Eukaryota</taxon>
        <taxon>Sar</taxon>
        <taxon>Stramenopiles</taxon>
        <taxon>Bigyra</taxon>
        <taxon>Opalozoa</taxon>
        <taxon>Opalinata</taxon>
        <taxon>Blastocystidae</taxon>
        <taxon>Blastocystis</taxon>
    </lineage>
</organism>
<dbReference type="OrthoDB" id="10267175at2759"/>
<dbReference type="Gene3D" id="3.40.50.920">
    <property type="match status" value="1"/>
</dbReference>
<keyword evidence="17" id="KW-1185">Reference proteome</keyword>
<comment type="catalytic activity">
    <reaction evidence="9">
        <text>D-sedoheptulose 7-phosphate + D-glyceraldehyde 3-phosphate = aldehydo-D-ribose 5-phosphate + D-xylulose 5-phosphate</text>
        <dbReference type="Rhea" id="RHEA:10508"/>
        <dbReference type="ChEBI" id="CHEBI:57483"/>
        <dbReference type="ChEBI" id="CHEBI:57737"/>
        <dbReference type="ChEBI" id="CHEBI:58273"/>
        <dbReference type="ChEBI" id="CHEBI:59776"/>
        <dbReference type="EC" id="2.2.1.1"/>
    </reaction>
</comment>
<evidence type="ECO:0000313" key="17">
    <source>
        <dbReference type="Proteomes" id="UP000078348"/>
    </source>
</evidence>
<dbReference type="GO" id="GO:0006098">
    <property type="term" value="P:pentose-phosphate shunt"/>
    <property type="evidence" value="ECO:0007669"/>
    <property type="project" value="TreeGrafter"/>
</dbReference>
<feature type="binding site" evidence="11">
    <location>
        <position position="27"/>
    </location>
    <ligand>
        <name>substrate</name>
    </ligand>
</feature>
<feature type="binding site" evidence="11">
    <location>
        <position position="470"/>
    </location>
    <ligand>
        <name>substrate</name>
    </ligand>
</feature>
<evidence type="ECO:0000256" key="7">
    <source>
        <dbReference type="ARBA" id="ARBA00022842"/>
    </source>
</evidence>
<keyword evidence="7 13" id="KW-0460">Magnesium</keyword>
<evidence type="ECO:0000256" key="6">
    <source>
        <dbReference type="ARBA" id="ARBA00022723"/>
    </source>
</evidence>